<evidence type="ECO:0000256" key="7">
    <source>
        <dbReference type="ARBA" id="ARBA00023293"/>
    </source>
</evidence>
<dbReference type="Gene3D" id="6.10.250.780">
    <property type="match status" value="1"/>
</dbReference>
<dbReference type="InterPro" id="IPR018297">
    <property type="entry name" value="A/G_cyclase_CS"/>
</dbReference>
<dbReference type="CDD" id="cd07302">
    <property type="entry name" value="CHD"/>
    <property type="match status" value="1"/>
</dbReference>
<dbReference type="InterPro" id="IPR001054">
    <property type="entry name" value="A/G_cyclase"/>
</dbReference>
<dbReference type="Gene3D" id="3.30.450.260">
    <property type="entry name" value="Haem NO binding associated domain"/>
    <property type="match status" value="1"/>
</dbReference>
<dbReference type="GeneID" id="119736166"/>
<dbReference type="RefSeq" id="XP_038066117.1">
    <property type="nucleotide sequence ID" value="XM_038210189.1"/>
</dbReference>
<feature type="compositionally biased region" description="Pro residues" evidence="10">
    <location>
        <begin position="701"/>
        <end position="718"/>
    </location>
</feature>
<feature type="coiled-coil region" evidence="9">
    <location>
        <begin position="394"/>
        <end position="421"/>
    </location>
</feature>
<feature type="region of interest" description="Disordered" evidence="10">
    <location>
        <begin position="645"/>
        <end position="720"/>
    </location>
</feature>
<dbReference type="InterPro" id="IPR011645">
    <property type="entry name" value="HNOB_dom_associated"/>
</dbReference>
<keyword evidence="4" id="KW-0547">Nucleotide-binding</keyword>
<dbReference type="SUPFAM" id="SSF55073">
    <property type="entry name" value="Nucleotide cyclase"/>
    <property type="match status" value="1"/>
</dbReference>
<evidence type="ECO:0000256" key="8">
    <source>
        <dbReference type="RuleBase" id="RU000405"/>
    </source>
</evidence>
<reference evidence="12" key="1">
    <citation type="submission" date="2022-11" db="UniProtKB">
        <authorList>
            <consortium name="EnsemblMetazoa"/>
        </authorList>
    </citation>
    <scope>IDENTIFICATION</scope>
</reference>
<dbReference type="GO" id="GO:0020037">
    <property type="term" value="F:heme binding"/>
    <property type="evidence" value="ECO:0007669"/>
    <property type="project" value="InterPro"/>
</dbReference>
<dbReference type="InterPro" id="IPR011644">
    <property type="entry name" value="Heme_NO-bd"/>
</dbReference>
<dbReference type="OrthoDB" id="6127067at2759"/>
<protein>
    <recommendedName>
        <fullName evidence="2">guanylate cyclase</fullName>
        <ecNumber evidence="2">4.6.1.2</ecNumber>
    </recommendedName>
</protein>
<dbReference type="AlphaFoldDB" id="A0A914AQS6"/>
<dbReference type="EC" id="4.6.1.2" evidence="2"/>
<organism evidence="12 13">
    <name type="scientific">Patiria miniata</name>
    <name type="common">Bat star</name>
    <name type="synonym">Asterina miniata</name>
    <dbReference type="NCBI Taxonomy" id="46514"/>
    <lineage>
        <taxon>Eukaryota</taxon>
        <taxon>Metazoa</taxon>
        <taxon>Echinodermata</taxon>
        <taxon>Eleutherozoa</taxon>
        <taxon>Asterozoa</taxon>
        <taxon>Asteroidea</taxon>
        <taxon>Valvatacea</taxon>
        <taxon>Valvatida</taxon>
        <taxon>Asterinidae</taxon>
        <taxon>Patiria</taxon>
    </lineage>
</organism>
<name>A0A914AQS6_PATMI</name>
<evidence type="ECO:0000256" key="1">
    <source>
        <dbReference type="ARBA" id="ARBA00004496"/>
    </source>
</evidence>
<dbReference type="Gene3D" id="3.30.70.1230">
    <property type="entry name" value="Nucleotide cyclase"/>
    <property type="match status" value="1"/>
</dbReference>
<evidence type="ECO:0000259" key="11">
    <source>
        <dbReference type="PROSITE" id="PS50125"/>
    </source>
</evidence>
<dbReference type="InterPro" id="IPR038158">
    <property type="entry name" value="H-NOX_domain_sf"/>
</dbReference>
<evidence type="ECO:0000313" key="12">
    <source>
        <dbReference type="EnsemblMetazoa" id="XP_038066117.1"/>
    </source>
</evidence>
<dbReference type="Gene3D" id="3.90.1520.10">
    <property type="entry name" value="H-NOX domain"/>
    <property type="match status" value="1"/>
</dbReference>
<evidence type="ECO:0000256" key="9">
    <source>
        <dbReference type="SAM" id="Coils"/>
    </source>
</evidence>
<keyword evidence="13" id="KW-1185">Reference proteome</keyword>
<dbReference type="InterPro" id="IPR024096">
    <property type="entry name" value="NO_sig/Golgi_transp_ligand-bd"/>
</dbReference>
<evidence type="ECO:0000313" key="13">
    <source>
        <dbReference type="Proteomes" id="UP000887568"/>
    </source>
</evidence>
<dbReference type="GO" id="GO:0008074">
    <property type="term" value="C:guanylate cyclase complex, soluble"/>
    <property type="evidence" value="ECO:0007669"/>
    <property type="project" value="TreeGrafter"/>
</dbReference>
<dbReference type="GO" id="GO:0070482">
    <property type="term" value="P:response to oxygen levels"/>
    <property type="evidence" value="ECO:0007669"/>
    <property type="project" value="TreeGrafter"/>
</dbReference>
<evidence type="ECO:0000256" key="2">
    <source>
        <dbReference type="ARBA" id="ARBA00012202"/>
    </source>
</evidence>
<dbReference type="GO" id="GO:0019934">
    <property type="term" value="P:cGMP-mediated signaling"/>
    <property type="evidence" value="ECO:0007669"/>
    <property type="project" value="TreeGrafter"/>
</dbReference>
<evidence type="ECO:0000256" key="5">
    <source>
        <dbReference type="ARBA" id="ARBA00023134"/>
    </source>
</evidence>
<feature type="domain" description="Guanylate cyclase" evidence="11">
    <location>
        <begin position="453"/>
        <end position="581"/>
    </location>
</feature>
<feature type="compositionally biased region" description="Basic and acidic residues" evidence="10">
    <location>
        <begin position="660"/>
        <end position="672"/>
    </location>
</feature>
<dbReference type="Pfam" id="PF07700">
    <property type="entry name" value="HNOB"/>
    <property type="match status" value="1"/>
</dbReference>
<dbReference type="Proteomes" id="UP000887568">
    <property type="component" value="Unplaced"/>
</dbReference>
<comment type="similarity">
    <text evidence="8">Belongs to the adenylyl cyclase class-4/guanylyl cyclase family.</text>
</comment>
<dbReference type="Pfam" id="PF00211">
    <property type="entry name" value="Guanylate_cyc"/>
    <property type="match status" value="1"/>
</dbReference>
<dbReference type="InterPro" id="IPR029787">
    <property type="entry name" value="Nucleotide_cyclase"/>
</dbReference>
<dbReference type="InterPro" id="IPR042463">
    <property type="entry name" value="HNOB_dom_associated_sf"/>
</dbReference>
<sequence>MYGLIQICLKDLVLERFGESTWDTIRKNAGVEDKFVNFQQYDDDVTYRLAEAAAKLLGVDTDTVYELFGVFWVTWTMRIGYDKLICTLGKNLAEFISNLDFMHTVYMKTMYPMMEEPSFRAETRQDGSLTLHYFSVRHGLNGVVSGVIKGVSRIIFRERIDMDVIEYKEEYHRGVRKDHWVFHVRFVEFNLPAMGVDGKVSQEEWLSILVNEDKGKTSPTKDQTPDILAEMDGHQDAEFSAKIPDKLLIDPSTFIHSFPYHVVFDRHLVIQHCGVKVQQFCPRVTEEGAGLEDFLSIRHPNIALTIENLRSFRTSIFIVDFKKEELRSDMQDKPTISLRGQMVWMDSEQKMVFLCSPRLTKLEDLTERGLHFSDIAPHDITRDLILFNQQRIAEVELSKQLEQKKEELRLLMRDLAEEKKKTDTLLYSMLPREVANELREGRHVQAGEFPQVTILFSDVVHFTDMCSQCQPIQIVHLLNAMYTRFDQLTNVCGVYKVETIGDAYMVVGGLPVETDAHAQRVARFGLQQLKASCEVLSPINGEPIQIRIGIHTGPVVAGVVGLKMPRYCLFGDTVNTASRMESTGMPGKVHTSEAVVRAVENKEDGFIFSTRGDIEVKGKGKMRTYFLCGLQKDEGDDVINTERMIEESPPANVEASQTSEKSRASPHNEDIARGSTVALGPTPLPTSHPTSCPMMGEAPACPAPAGPANAPRPLPDPPSKICVVL</sequence>
<evidence type="ECO:0000256" key="6">
    <source>
        <dbReference type="ARBA" id="ARBA00023239"/>
    </source>
</evidence>
<dbReference type="Pfam" id="PF07701">
    <property type="entry name" value="HNOBA"/>
    <property type="match status" value="1"/>
</dbReference>
<dbReference type="PANTHER" id="PTHR45655">
    <property type="entry name" value="GUANYLATE CYCLASE SOLUBLE SUBUNIT BETA-2"/>
    <property type="match status" value="1"/>
</dbReference>
<keyword evidence="6 8" id="KW-0456">Lyase</keyword>
<dbReference type="FunFam" id="3.30.70.1230:FF:000007">
    <property type="entry name" value="Guanylate cyclase soluble subunit alpha-3"/>
    <property type="match status" value="1"/>
</dbReference>
<evidence type="ECO:0000256" key="4">
    <source>
        <dbReference type="ARBA" id="ARBA00022741"/>
    </source>
</evidence>
<dbReference type="GO" id="GO:0005525">
    <property type="term" value="F:GTP binding"/>
    <property type="evidence" value="ECO:0007669"/>
    <property type="project" value="UniProtKB-KW"/>
</dbReference>
<dbReference type="PANTHER" id="PTHR45655:SF13">
    <property type="entry name" value="SOLUBLE GUANYLATE CYCLASE GCY-32-RELATED"/>
    <property type="match status" value="1"/>
</dbReference>
<dbReference type="PROSITE" id="PS00452">
    <property type="entry name" value="GUANYLATE_CYCLASE_1"/>
    <property type="match status" value="1"/>
</dbReference>
<dbReference type="FunFam" id="3.30.450.260:FF:000002">
    <property type="entry name" value="guanylate cyclase soluble subunit alpha-2"/>
    <property type="match status" value="1"/>
</dbReference>
<accession>A0A914AQS6</accession>
<dbReference type="GO" id="GO:0004383">
    <property type="term" value="F:guanylate cyclase activity"/>
    <property type="evidence" value="ECO:0007669"/>
    <property type="project" value="UniProtKB-EC"/>
</dbReference>
<dbReference type="SMART" id="SM00044">
    <property type="entry name" value="CYCc"/>
    <property type="match status" value="1"/>
</dbReference>
<comment type="subcellular location">
    <subcellularLocation>
        <location evidence="1">Cytoplasm</location>
    </subcellularLocation>
</comment>
<keyword evidence="3" id="KW-0963">Cytoplasm</keyword>
<dbReference type="EnsemblMetazoa" id="XM_038210189.1">
    <property type="protein sequence ID" value="XP_038066117.1"/>
    <property type="gene ID" value="LOC119736166"/>
</dbReference>
<evidence type="ECO:0000256" key="3">
    <source>
        <dbReference type="ARBA" id="ARBA00022490"/>
    </source>
</evidence>
<keyword evidence="7" id="KW-0141">cGMP biosynthesis</keyword>
<dbReference type="OMA" id="DESXQMI"/>
<keyword evidence="5" id="KW-0342">GTP-binding</keyword>
<keyword evidence="9" id="KW-0175">Coiled coil</keyword>
<dbReference type="PROSITE" id="PS50125">
    <property type="entry name" value="GUANYLATE_CYCLASE_2"/>
    <property type="match status" value="1"/>
</dbReference>
<proteinExistence type="inferred from homology"/>
<dbReference type="SUPFAM" id="SSF111126">
    <property type="entry name" value="Ligand-binding domain in the NO signalling and Golgi transport"/>
    <property type="match status" value="1"/>
</dbReference>
<evidence type="ECO:0000256" key="10">
    <source>
        <dbReference type="SAM" id="MobiDB-lite"/>
    </source>
</evidence>